<protein>
    <submittedName>
        <fullName evidence="1">RNA-directed DNA polymerase, eukaryota, reverse transcriptase zinc-binding domain protein</fullName>
    </submittedName>
</protein>
<accession>A0A699KYI6</accession>
<organism evidence="1">
    <name type="scientific">Tanacetum cinerariifolium</name>
    <name type="common">Dalmatian daisy</name>
    <name type="synonym">Chrysanthemum cinerariifolium</name>
    <dbReference type="NCBI Taxonomy" id="118510"/>
    <lineage>
        <taxon>Eukaryota</taxon>
        <taxon>Viridiplantae</taxon>
        <taxon>Streptophyta</taxon>
        <taxon>Embryophyta</taxon>
        <taxon>Tracheophyta</taxon>
        <taxon>Spermatophyta</taxon>
        <taxon>Magnoliopsida</taxon>
        <taxon>eudicotyledons</taxon>
        <taxon>Gunneridae</taxon>
        <taxon>Pentapetalae</taxon>
        <taxon>asterids</taxon>
        <taxon>campanulids</taxon>
        <taxon>Asterales</taxon>
        <taxon>Asteraceae</taxon>
        <taxon>Asteroideae</taxon>
        <taxon>Anthemideae</taxon>
        <taxon>Anthemidinae</taxon>
        <taxon>Tanacetum</taxon>
    </lineage>
</organism>
<name>A0A699KYI6_TANCI</name>
<dbReference type="EMBL" id="BKCJ010557336">
    <property type="protein sequence ID" value="GFB12468.1"/>
    <property type="molecule type" value="Genomic_DNA"/>
</dbReference>
<dbReference type="AlphaFoldDB" id="A0A699KYI6"/>
<evidence type="ECO:0000313" key="1">
    <source>
        <dbReference type="EMBL" id="GFB12468.1"/>
    </source>
</evidence>
<dbReference type="GO" id="GO:0003964">
    <property type="term" value="F:RNA-directed DNA polymerase activity"/>
    <property type="evidence" value="ECO:0007669"/>
    <property type="project" value="UniProtKB-KW"/>
</dbReference>
<comment type="caution">
    <text evidence="1">The sequence shown here is derived from an EMBL/GenBank/DDBJ whole genome shotgun (WGS) entry which is preliminary data.</text>
</comment>
<keyword evidence="1" id="KW-0695">RNA-directed DNA polymerase</keyword>
<dbReference type="PANTHER" id="PTHR36617:SF16">
    <property type="entry name" value="OS04G0516500 PROTEIN"/>
    <property type="match status" value="1"/>
</dbReference>
<keyword evidence="1" id="KW-0808">Transferase</keyword>
<sequence>MGSWKEQQTLLVILLYIRLLLTLELRLVIVCLDLSHGTMLFVKYRLGCLVGKLKLSQLEEDVWMGDLSLKCKFLRLFALETCKHVSFAMKLSCDSVASSFRRVPRGGIELEQYEDLVNCLATIHLAQMKERWAWSLTGDGDFSVKSVHNLLDDSLLNSNGSPTRWVKEIPIKINIFAWRV</sequence>
<dbReference type="PANTHER" id="PTHR36617">
    <property type="entry name" value="PROTEIN, PUTATIVE-RELATED"/>
    <property type="match status" value="1"/>
</dbReference>
<proteinExistence type="predicted"/>
<reference evidence="1" key="1">
    <citation type="journal article" date="2019" name="Sci. Rep.">
        <title>Draft genome of Tanacetum cinerariifolium, the natural source of mosquito coil.</title>
        <authorList>
            <person name="Yamashiro T."/>
            <person name="Shiraishi A."/>
            <person name="Satake H."/>
            <person name="Nakayama K."/>
        </authorList>
    </citation>
    <scope>NUCLEOTIDE SEQUENCE</scope>
</reference>
<gene>
    <name evidence="1" type="ORF">Tci_684439</name>
</gene>
<keyword evidence="1" id="KW-0548">Nucleotidyltransferase</keyword>